<dbReference type="Proteomes" id="UP000557566">
    <property type="component" value="Unassembled WGS sequence"/>
</dbReference>
<evidence type="ECO:0000313" key="3">
    <source>
        <dbReference type="Proteomes" id="UP000557566"/>
    </source>
</evidence>
<protein>
    <submittedName>
        <fullName evidence="2">Uncharacterized protein</fullName>
    </submittedName>
</protein>
<dbReference type="EMBL" id="JAAVMX010000011">
    <property type="protein sequence ID" value="KAF4504252.1"/>
    <property type="molecule type" value="Genomic_DNA"/>
</dbReference>
<feature type="region of interest" description="Disordered" evidence="1">
    <location>
        <begin position="104"/>
        <end position="143"/>
    </location>
</feature>
<accession>A0A8H4LSF8</accession>
<organism evidence="2 3">
    <name type="scientific">Ophiocordyceps sinensis</name>
    <dbReference type="NCBI Taxonomy" id="72228"/>
    <lineage>
        <taxon>Eukaryota</taxon>
        <taxon>Fungi</taxon>
        <taxon>Dikarya</taxon>
        <taxon>Ascomycota</taxon>
        <taxon>Pezizomycotina</taxon>
        <taxon>Sordariomycetes</taxon>
        <taxon>Hypocreomycetidae</taxon>
        <taxon>Hypocreales</taxon>
        <taxon>Ophiocordycipitaceae</taxon>
        <taxon>Ophiocordyceps</taxon>
    </lineage>
</organism>
<name>A0A8H4LSF8_9HYPO</name>
<gene>
    <name evidence="2" type="ORF">G6O67_008426</name>
</gene>
<reference evidence="2 3" key="1">
    <citation type="journal article" date="2020" name="Genome Biol. Evol.">
        <title>A new high-quality draft genome assembly of the Chinese cordyceps Ophiocordyceps sinensis.</title>
        <authorList>
            <person name="Shu R."/>
            <person name="Zhang J."/>
            <person name="Meng Q."/>
            <person name="Zhang H."/>
            <person name="Zhou G."/>
            <person name="Li M."/>
            <person name="Wu P."/>
            <person name="Zhao Y."/>
            <person name="Chen C."/>
            <person name="Qin Q."/>
        </authorList>
    </citation>
    <scope>NUCLEOTIDE SEQUENCE [LARGE SCALE GENOMIC DNA]</scope>
    <source>
        <strain evidence="2 3">IOZ07</strain>
    </source>
</reference>
<evidence type="ECO:0000256" key="1">
    <source>
        <dbReference type="SAM" id="MobiDB-lite"/>
    </source>
</evidence>
<proteinExistence type="predicted"/>
<keyword evidence="3" id="KW-1185">Reference proteome</keyword>
<comment type="caution">
    <text evidence="2">The sequence shown here is derived from an EMBL/GenBank/DDBJ whole genome shotgun (WGS) entry which is preliminary data.</text>
</comment>
<dbReference type="AlphaFoldDB" id="A0A8H4LSF8"/>
<sequence>MLTVLCGHQVATFDRLPGPRLDVTYLLRLRGAGVRDRRHNIASLEQRWLYVPWRETNLKPKTQPKTQPIGLGPLAKDLDEGGQGVAARYAPEPKEADQDELARADLTIPPYQSSPTPLTVRPPNLRLGMGLPLRTGEKSKEPN</sequence>
<evidence type="ECO:0000313" key="2">
    <source>
        <dbReference type="EMBL" id="KAF4504252.1"/>
    </source>
</evidence>